<feature type="transmembrane region" description="Helical" evidence="8">
    <location>
        <begin position="303"/>
        <end position="327"/>
    </location>
</feature>
<evidence type="ECO:0000256" key="2">
    <source>
        <dbReference type="ARBA" id="ARBA00009773"/>
    </source>
</evidence>
<dbReference type="GO" id="GO:0055085">
    <property type="term" value="P:transmembrane transport"/>
    <property type="evidence" value="ECO:0007669"/>
    <property type="project" value="TreeGrafter"/>
</dbReference>
<evidence type="ECO:0000313" key="10">
    <source>
        <dbReference type="Proteomes" id="UP000176204"/>
    </source>
</evidence>
<evidence type="ECO:0000256" key="4">
    <source>
        <dbReference type="ARBA" id="ARBA00022475"/>
    </source>
</evidence>
<feature type="transmembrane region" description="Helical" evidence="8">
    <location>
        <begin position="334"/>
        <end position="353"/>
    </location>
</feature>
<evidence type="ECO:0008006" key="11">
    <source>
        <dbReference type="Google" id="ProtNLM"/>
    </source>
</evidence>
<feature type="transmembrane region" description="Helical" evidence="8">
    <location>
        <begin position="373"/>
        <end position="400"/>
    </location>
</feature>
<keyword evidence="4" id="KW-1003">Cell membrane</keyword>
<dbReference type="InterPro" id="IPR002549">
    <property type="entry name" value="AI-2E-like"/>
</dbReference>
<organism evidence="9 10">
    <name type="scientific">Akkermansia glycaniphila</name>
    <dbReference type="NCBI Taxonomy" id="1679444"/>
    <lineage>
        <taxon>Bacteria</taxon>
        <taxon>Pseudomonadati</taxon>
        <taxon>Verrucomicrobiota</taxon>
        <taxon>Verrucomicrobiia</taxon>
        <taxon>Verrucomicrobiales</taxon>
        <taxon>Akkermansiaceae</taxon>
        <taxon>Akkermansia</taxon>
    </lineage>
</organism>
<dbReference type="PANTHER" id="PTHR21716:SF53">
    <property type="entry name" value="PERMEASE PERM-RELATED"/>
    <property type="match status" value="1"/>
</dbReference>
<name>A0A1C7PDM7_9BACT</name>
<gene>
    <name evidence="9" type="ORF">PYTT_1016</name>
</gene>
<dbReference type="AlphaFoldDB" id="A0A1C7PDM7"/>
<evidence type="ECO:0000256" key="1">
    <source>
        <dbReference type="ARBA" id="ARBA00004651"/>
    </source>
</evidence>
<dbReference type="EMBL" id="LT629973">
    <property type="protein sequence ID" value="SEH82418.1"/>
    <property type="molecule type" value="Genomic_DNA"/>
</dbReference>
<feature type="transmembrane region" description="Helical" evidence="8">
    <location>
        <begin position="275"/>
        <end position="297"/>
    </location>
</feature>
<evidence type="ECO:0000256" key="6">
    <source>
        <dbReference type="ARBA" id="ARBA00022989"/>
    </source>
</evidence>
<dbReference type="Proteomes" id="UP000176204">
    <property type="component" value="Chromosome I"/>
</dbReference>
<evidence type="ECO:0000256" key="5">
    <source>
        <dbReference type="ARBA" id="ARBA00022692"/>
    </source>
</evidence>
<evidence type="ECO:0000256" key="7">
    <source>
        <dbReference type="ARBA" id="ARBA00023136"/>
    </source>
</evidence>
<keyword evidence="5 8" id="KW-0812">Transmembrane</keyword>
<accession>A0A1C7PDM7</accession>
<dbReference type="STRING" id="1679444.PYTT_1016"/>
<dbReference type="KEGG" id="agl:PYTT_1016"/>
<feature type="transmembrane region" description="Helical" evidence="8">
    <location>
        <begin position="89"/>
        <end position="110"/>
    </location>
</feature>
<keyword evidence="3" id="KW-0813">Transport</keyword>
<dbReference type="RefSeq" id="WP_067773366.1">
    <property type="nucleotide sequence ID" value="NZ_JACVVN010000007.1"/>
</dbReference>
<comment type="subcellular location">
    <subcellularLocation>
        <location evidence="1">Cell membrane</location>
        <topology evidence="1">Multi-pass membrane protein</topology>
    </subcellularLocation>
</comment>
<evidence type="ECO:0000256" key="3">
    <source>
        <dbReference type="ARBA" id="ARBA00022448"/>
    </source>
</evidence>
<dbReference type="OrthoDB" id="9793390at2"/>
<proteinExistence type="inferred from homology"/>
<dbReference type="GO" id="GO:0005886">
    <property type="term" value="C:plasma membrane"/>
    <property type="evidence" value="ECO:0007669"/>
    <property type="project" value="UniProtKB-SubCell"/>
</dbReference>
<feature type="transmembrane region" description="Helical" evidence="8">
    <location>
        <begin position="59"/>
        <end position="77"/>
    </location>
</feature>
<evidence type="ECO:0000313" key="9">
    <source>
        <dbReference type="EMBL" id="SEH82418.1"/>
    </source>
</evidence>
<keyword evidence="7 8" id="KW-0472">Membrane</keyword>
<protein>
    <recommendedName>
        <fullName evidence="11">AI-2E family transporter</fullName>
    </recommendedName>
</protein>
<feature type="transmembrane region" description="Helical" evidence="8">
    <location>
        <begin position="25"/>
        <end position="47"/>
    </location>
</feature>
<keyword evidence="6 8" id="KW-1133">Transmembrane helix</keyword>
<evidence type="ECO:0000256" key="8">
    <source>
        <dbReference type="SAM" id="Phobius"/>
    </source>
</evidence>
<dbReference type="Pfam" id="PF01594">
    <property type="entry name" value="AI-2E_transport"/>
    <property type="match status" value="1"/>
</dbReference>
<reference evidence="10" key="1">
    <citation type="submission" date="2016-09" db="EMBL/GenBank/DDBJ databases">
        <authorList>
            <person name="Koehorst J."/>
        </authorList>
    </citation>
    <scope>NUCLEOTIDE SEQUENCE [LARGE SCALE GENOMIC DNA]</scope>
</reference>
<comment type="similarity">
    <text evidence="2">Belongs to the autoinducer-2 exporter (AI-2E) (TC 2.A.86) family.</text>
</comment>
<dbReference type="PANTHER" id="PTHR21716">
    <property type="entry name" value="TRANSMEMBRANE PROTEIN"/>
    <property type="match status" value="1"/>
</dbReference>
<feature type="transmembrane region" description="Helical" evidence="8">
    <location>
        <begin position="208"/>
        <end position="230"/>
    </location>
</feature>
<sequence length="414" mass="45289">MNSLHNAPEEQEKSHSIPSDFQRNVAWSALSGISLVILIGLVCILLWGFGRIFSYLEPVLLPIIVAGVIAYILNPVVEWIQRRGVRRSWATIFVVSAACLSVLGFGAAIVPPLVTQTNQLIENRTVIWEQATHAAEDLAQQPGISQAINVIYAKTVKDARTDPLMTEEEFKRISEATTPTDQLAIVLDQNSASLIDAVSQWLTAGGRAIFGLTAAIIGLVMIPIYLFYFLKEGDAISSKWHTYLPLRRSRFQFECVETLNDINSYLISFVRGQMLVSLIDAVLLAIALKIMGLPYAITIAAAAAVLGIIPYLGPVLTAIPALIIAWVEWQSWGSVAVVGAIFVGVSQLDGWIIQPRVVGNTVGLHPLTVMFSVLFWSLVLGGIVGALIAIPLTAAIKVIFQRYVWKSFRRTAQT</sequence>
<keyword evidence="10" id="KW-1185">Reference proteome</keyword>